<name>A0A2I2KWT0_9ACTN</name>
<dbReference type="GO" id="GO:0043190">
    <property type="term" value="C:ATP-binding cassette (ABC) transporter complex"/>
    <property type="evidence" value="ECO:0007669"/>
    <property type="project" value="InterPro"/>
</dbReference>
<feature type="transmembrane region" description="Helical" evidence="6">
    <location>
        <begin position="186"/>
        <end position="206"/>
    </location>
</feature>
<feature type="transmembrane region" description="Helical" evidence="6">
    <location>
        <begin position="117"/>
        <end position="146"/>
    </location>
</feature>
<dbReference type="Pfam" id="PF01061">
    <property type="entry name" value="ABC2_membrane"/>
    <property type="match status" value="1"/>
</dbReference>
<dbReference type="InterPro" id="IPR051784">
    <property type="entry name" value="Nod_factor_ABC_transporter"/>
</dbReference>
<evidence type="ECO:0000256" key="6">
    <source>
        <dbReference type="RuleBase" id="RU361157"/>
    </source>
</evidence>
<keyword evidence="3 6" id="KW-1133">Transmembrane helix</keyword>
<feature type="transmembrane region" description="Helical" evidence="6">
    <location>
        <begin position="242"/>
        <end position="264"/>
    </location>
</feature>
<keyword evidence="4 6" id="KW-0472">Membrane</keyword>
<feature type="domain" description="ABC transmembrane type-2" evidence="7">
    <location>
        <begin position="42"/>
        <end position="267"/>
    </location>
</feature>
<comment type="similarity">
    <text evidence="6">Belongs to the ABC-2 integral membrane protein family.</text>
</comment>
<comment type="subcellular location">
    <subcellularLocation>
        <location evidence="6">Cell membrane</location>
        <topology evidence="6">Multi-pass membrane protein</topology>
    </subcellularLocation>
    <subcellularLocation>
        <location evidence="1">Membrane</location>
        <topology evidence="1">Multi-pass membrane protein</topology>
    </subcellularLocation>
</comment>
<feature type="transmembrane region" description="Helical" evidence="6">
    <location>
        <begin position="75"/>
        <end position="96"/>
    </location>
</feature>
<proteinExistence type="inferred from homology"/>
<keyword evidence="5" id="KW-0046">Antibiotic resistance</keyword>
<dbReference type="PANTHER" id="PTHR43229:SF2">
    <property type="entry name" value="NODULATION PROTEIN J"/>
    <property type="match status" value="1"/>
</dbReference>
<sequence>MSELVLEPRIARPPSRPSLAGTAGEVGTMIGRGLRLSIRSVDGLIMALALPIMLMLMFVYLFGGALRTGVAYVDYVVPGVLLICAGFGAAQTAVVVSHDLSTGVIDRFRSMDVSGATLLCGHVVASVARNLVSTAIVFGVAFAIGFRSSAGVRGWLVAVGVLALFVLALSWLSATIGILAGSPEAANGFTFFISFLAYPSSAFVPIDTMPGWLRGFAANQPVNTVIETVRAELTGGTAGSDAWHAVLWSLGIIAVSAAGAGLMFNRRTR</sequence>
<keyword evidence="6" id="KW-1003">Cell membrane</keyword>
<dbReference type="PANTHER" id="PTHR43229">
    <property type="entry name" value="NODULATION PROTEIN J"/>
    <property type="match status" value="1"/>
</dbReference>
<evidence type="ECO:0000256" key="4">
    <source>
        <dbReference type="ARBA" id="ARBA00023136"/>
    </source>
</evidence>
<evidence type="ECO:0000256" key="3">
    <source>
        <dbReference type="ARBA" id="ARBA00022989"/>
    </source>
</evidence>
<dbReference type="InterPro" id="IPR047817">
    <property type="entry name" value="ABC2_TM_bact-type"/>
</dbReference>
<feature type="transmembrane region" description="Helical" evidence="6">
    <location>
        <begin position="44"/>
        <end position="63"/>
    </location>
</feature>
<dbReference type="PROSITE" id="PS51012">
    <property type="entry name" value="ABC_TM2"/>
    <property type="match status" value="1"/>
</dbReference>
<evidence type="ECO:0000256" key="5">
    <source>
        <dbReference type="ARBA" id="ARBA00023251"/>
    </source>
</evidence>
<protein>
    <recommendedName>
        <fullName evidence="6">Transport permease protein</fullName>
    </recommendedName>
</protein>
<dbReference type="AlphaFoldDB" id="A0A2I2KWT0"/>
<keyword evidence="2 6" id="KW-0812">Transmembrane</keyword>
<dbReference type="InterPro" id="IPR000412">
    <property type="entry name" value="ABC_2_transport"/>
</dbReference>
<dbReference type="EMBL" id="FZMO01000346">
    <property type="protein sequence ID" value="SNQ50143.1"/>
    <property type="molecule type" value="Genomic_DNA"/>
</dbReference>
<organism evidence="8 9">
    <name type="scientific">Frankia canadensis</name>
    <dbReference type="NCBI Taxonomy" id="1836972"/>
    <lineage>
        <taxon>Bacteria</taxon>
        <taxon>Bacillati</taxon>
        <taxon>Actinomycetota</taxon>
        <taxon>Actinomycetes</taxon>
        <taxon>Frankiales</taxon>
        <taxon>Frankiaceae</taxon>
        <taxon>Frankia</taxon>
    </lineage>
</organism>
<keyword evidence="6" id="KW-0813">Transport</keyword>
<dbReference type="PIRSF" id="PIRSF006648">
    <property type="entry name" value="DrrB"/>
    <property type="match status" value="1"/>
</dbReference>
<dbReference type="InterPro" id="IPR013525">
    <property type="entry name" value="ABC2_TM"/>
</dbReference>
<evidence type="ECO:0000313" key="9">
    <source>
        <dbReference type="Proteomes" id="UP000234331"/>
    </source>
</evidence>
<dbReference type="GO" id="GO:0046677">
    <property type="term" value="P:response to antibiotic"/>
    <property type="evidence" value="ECO:0007669"/>
    <property type="project" value="UniProtKB-KW"/>
</dbReference>
<evidence type="ECO:0000313" key="8">
    <source>
        <dbReference type="EMBL" id="SNQ50143.1"/>
    </source>
</evidence>
<dbReference type="GO" id="GO:0140359">
    <property type="term" value="F:ABC-type transporter activity"/>
    <property type="evidence" value="ECO:0007669"/>
    <property type="project" value="InterPro"/>
</dbReference>
<feature type="transmembrane region" description="Helical" evidence="6">
    <location>
        <begin position="152"/>
        <end position="174"/>
    </location>
</feature>
<evidence type="ECO:0000256" key="2">
    <source>
        <dbReference type="ARBA" id="ARBA00022692"/>
    </source>
</evidence>
<keyword evidence="9" id="KW-1185">Reference proteome</keyword>
<dbReference type="Proteomes" id="UP000234331">
    <property type="component" value="Unassembled WGS sequence"/>
</dbReference>
<gene>
    <name evidence="8" type="ORF">FRACA_410017</name>
</gene>
<evidence type="ECO:0000259" key="7">
    <source>
        <dbReference type="PROSITE" id="PS51012"/>
    </source>
</evidence>
<accession>A0A2I2KWT0</accession>
<reference evidence="8 9" key="1">
    <citation type="submission" date="2017-06" db="EMBL/GenBank/DDBJ databases">
        <authorList>
            <person name="Kim H.J."/>
            <person name="Triplett B.A."/>
        </authorList>
    </citation>
    <scope>NUCLEOTIDE SEQUENCE [LARGE SCALE GENOMIC DNA]</scope>
    <source>
        <strain evidence="8">FRACA_ARgP5</strain>
    </source>
</reference>
<evidence type="ECO:0000256" key="1">
    <source>
        <dbReference type="ARBA" id="ARBA00004141"/>
    </source>
</evidence>